<evidence type="ECO:0000313" key="2">
    <source>
        <dbReference type="Proteomes" id="UP000179183"/>
    </source>
</evidence>
<proteinExistence type="predicted"/>
<dbReference type="Proteomes" id="UP000179183">
    <property type="component" value="Unassembled WGS sequence"/>
</dbReference>
<dbReference type="AlphaFoldDB" id="A0A1G2HTW0"/>
<dbReference type="EMBL" id="MHOQ01000040">
    <property type="protein sequence ID" value="OGZ65670.1"/>
    <property type="molecule type" value="Genomic_DNA"/>
</dbReference>
<accession>A0A1G2HTW0</accession>
<evidence type="ECO:0000313" key="1">
    <source>
        <dbReference type="EMBL" id="OGZ65670.1"/>
    </source>
</evidence>
<organism evidence="1 2">
    <name type="scientific">Candidatus Staskawiczbacteria bacterium RIFCSPHIGHO2_02_FULL_33_16</name>
    <dbReference type="NCBI Taxonomy" id="1802204"/>
    <lineage>
        <taxon>Bacteria</taxon>
        <taxon>Candidatus Staskawicziibacteriota</taxon>
    </lineage>
</organism>
<comment type="caution">
    <text evidence="1">The sequence shown here is derived from an EMBL/GenBank/DDBJ whole genome shotgun (WGS) entry which is preliminary data.</text>
</comment>
<gene>
    <name evidence="1" type="ORF">A3D34_02890</name>
</gene>
<name>A0A1G2HTW0_9BACT</name>
<reference evidence="1 2" key="1">
    <citation type="journal article" date="2016" name="Nat. Commun.">
        <title>Thousands of microbial genomes shed light on interconnected biogeochemical processes in an aquifer system.</title>
        <authorList>
            <person name="Anantharaman K."/>
            <person name="Brown C.T."/>
            <person name="Hug L.A."/>
            <person name="Sharon I."/>
            <person name="Castelle C.J."/>
            <person name="Probst A.J."/>
            <person name="Thomas B.C."/>
            <person name="Singh A."/>
            <person name="Wilkins M.J."/>
            <person name="Karaoz U."/>
            <person name="Brodie E.L."/>
            <person name="Williams K.H."/>
            <person name="Hubbard S.S."/>
            <person name="Banfield J.F."/>
        </authorList>
    </citation>
    <scope>NUCLEOTIDE SEQUENCE [LARGE SCALE GENOMIC DNA]</scope>
</reference>
<protein>
    <submittedName>
        <fullName evidence="1">Uncharacterized protein</fullName>
    </submittedName>
</protein>
<sequence length="293" mass="34391">MKDGSFEYYIESGENLRDIDFSALLVDLRMIEKNQTEEDKYRLINIKSIHQEKLDEVGLDVELVKDLNTTIAPEFNIEDAPKFLRYLQQLSDTTLNESQADFLSEVIASLEYQLECHYDVVSNNDNMIQFLGNLGKILNILNNLQFRKEDKKKGEDIAYIVKELYKVKKALDLRYLKQYLDIKKLGLMRKTSSVDSPSQWHLMIFKENKLKEYQANWNQAVSIVEALDKNPGADDFKKALIKRLQSHINYAIEDLMKNTRRNKFLDDKTLYSIIEKNEEIFERLNQLSRGNTK</sequence>